<evidence type="ECO:0000313" key="2">
    <source>
        <dbReference type="Proteomes" id="UP000006158"/>
    </source>
</evidence>
<dbReference type="AlphaFoldDB" id="I7G851"/>
<accession>I7G851</accession>
<evidence type="ECO:0000313" key="1">
    <source>
        <dbReference type="EMBL" id="AFP41852.1"/>
    </source>
</evidence>
<reference evidence="1 2" key="2">
    <citation type="journal article" date="2009" name="Genome Res.">
        <title>Ortho-proteogenomics: multiple proteomes investigation through orthology and a new MS-based protocol.</title>
        <authorList>
            <person name="Gallien S."/>
            <person name="Perrodou E."/>
            <person name="Carapito C."/>
            <person name="Deshayes C."/>
            <person name="Reyrat J.M."/>
            <person name="Van Dorsselaer A."/>
            <person name="Poch O."/>
            <person name="Schaeffer C."/>
            <person name="Lecompte O."/>
        </authorList>
    </citation>
    <scope>NUCLEOTIDE SEQUENCE [LARGE SCALE GENOMIC DNA]</scope>
    <source>
        <strain evidence="2">ATCC 700084 / mc(2)155</strain>
    </source>
</reference>
<organism evidence="1 2">
    <name type="scientific">Mycolicibacterium smegmatis (strain ATCC 700084 / mc(2)155)</name>
    <name type="common">Mycobacterium smegmatis</name>
    <dbReference type="NCBI Taxonomy" id="246196"/>
    <lineage>
        <taxon>Bacteria</taxon>
        <taxon>Bacillati</taxon>
        <taxon>Actinomycetota</taxon>
        <taxon>Actinomycetes</taxon>
        <taxon>Mycobacteriales</taxon>
        <taxon>Mycobacteriaceae</taxon>
        <taxon>Mycolicibacterium</taxon>
    </lineage>
</organism>
<name>I7G851_MYCS2</name>
<dbReference type="Proteomes" id="UP000006158">
    <property type="component" value="Chromosome"/>
</dbReference>
<protein>
    <submittedName>
        <fullName evidence="1">Uncharacterized protein</fullName>
    </submittedName>
</protein>
<sequence>MVGPGAPASLGQLHGVDLGVRPLAEHAAVAAMRSAVPR</sequence>
<dbReference type="EMBL" id="CP001663">
    <property type="protein sequence ID" value="AFP41852.1"/>
    <property type="molecule type" value="Genomic_DNA"/>
</dbReference>
<proteinExistence type="predicted"/>
<reference evidence="1 2" key="1">
    <citation type="journal article" date="2007" name="Genome Biol.">
        <title>Interrupted coding sequences in Mycobacterium smegmatis: authentic mutations or sequencing errors?</title>
        <authorList>
            <person name="Deshayes C."/>
            <person name="Perrodou E."/>
            <person name="Gallien S."/>
            <person name="Euphrasie D."/>
            <person name="Schaeffer C."/>
            <person name="Van-Dorsselaer A."/>
            <person name="Poch O."/>
            <person name="Lecompte O."/>
            <person name="Reyrat J.M."/>
        </authorList>
    </citation>
    <scope>NUCLEOTIDE SEQUENCE [LARGE SCALE GENOMIC DNA]</scope>
    <source>
        <strain evidence="2">ATCC 700084 / mc(2)155</strain>
    </source>
</reference>
<gene>
    <name evidence="1" type="ordered locus">MSMEI_5411</name>
</gene>
<dbReference type="KEGG" id="msg:MSMEI_5411"/>